<evidence type="ECO:0000313" key="3">
    <source>
        <dbReference type="EMBL" id="CEQ39298.1"/>
    </source>
</evidence>
<dbReference type="InterPro" id="IPR051092">
    <property type="entry name" value="FYVE_RhoGEF_PH"/>
</dbReference>
<organism evidence="3 4">
    <name type="scientific">Sporidiobolus salmonicolor</name>
    <name type="common">Yeast-like fungus</name>
    <name type="synonym">Sporobolomyces salmonicolor</name>
    <dbReference type="NCBI Taxonomy" id="5005"/>
    <lineage>
        <taxon>Eukaryota</taxon>
        <taxon>Fungi</taxon>
        <taxon>Dikarya</taxon>
        <taxon>Basidiomycota</taxon>
        <taxon>Pucciniomycotina</taxon>
        <taxon>Microbotryomycetes</taxon>
        <taxon>Sporidiobolales</taxon>
        <taxon>Sporidiobolaceae</taxon>
        <taxon>Sporobolomyces</taxon>
    </lineage>
</organism>
<feature type="compositionally biased region" description="Low complexity" evidence="1">
    <location>
        <begin position="855"/>
        <end position="868"/>
    </location>
</feature>
<proteinExistence type="predicted"/>
<dbReference type="GO" id="GO:0005085">
    <property type="term" value="F:guanyl-nucleotide exchange factor activity"/>
    <property type="evidence" value="ECO:0007669"/>
    <property type="project" value="InterPro"/>
</dbReference>
<dbReference type="InterPro" id="IPR035899">
    <property type="entry name" value="DBL_dom_sf"/>
</dbReference>
<sequence>MTSPAPPASRSPTFIRTYQQPVGTGSQRRREGQSGGHPRSRSQGDVAMGSSVSEIGKGKRRAVFCDVVLDELDLDEAGKCIYPSVAGGFVNSLGTPVHLPEAGPSQPPPVRPMTPGKPPKVDFDKVRQNLHELWVTEQSYLRKVKSLLQDYAVPLRSFSKKRETAIIPQFEANHLFINIEQLVPIAEAFEQDLRRVVEQLQRDKARLPSGFGEVILSHVEKMEPFKKWLANVGASEAIRRELDQRNGSFREFVERTQVHSRESAQTTGGFKEFLAEPFQRVSRYRLMIDPIIHHLPQDDENVEPLQIAAGILTEICSMRIDNETRRAAIFWSLRETIDGFPDAMMAYDRQFIDCIDVEEVIEVADARPTALRCTLFLFNDILLIAKRPASDKFGKVHAGLDDVDRLIGLFQTSHLSSAQANRLGSPKKLKPRVLGFRGLVDLSTVVAIDLGPSEFGLVFDQPPMDQSERWCGRPARKFIVANTYAPDVKRAEKEVWLNKMADTVLHGKLGMGARAAMRSKRIWADGGSTDSMEVYWSVWDRKTWEGLRGPQKGKLVLQLDEGGEAAALASRGDGRPLVFTRAIFLEQDRCRFEVRSTDSGTSTAETISVDRIAPAVAEVGISYGLYSFPTVQPLTLTTSRTRPRSGLLSAALDVFGGGSSLKRGHSLTSKTSSGTTTMAETPNLAASMTPRPTTPLSPFSSLSFRASVHAPQRKPVEKKSAPDLYGRASARMSATFDSPMQDDGGLSETDADLAELRPHAGDLSIEPDTTMDASFDASAFEPSCLAPAWPMPQESEAPTTSPIAYRRPSSLTRRRMIGPRDMRPPPSAGEPTASSPLYLPFAMQHSPSPQRRAHTSSTSTATYRSSPSHSEIDGVGENRPPSSGAAASKRPRPPVEASPRPTPAKKVASLADAGSGPRTPSSLGQLPSASSRVPSGSLAQRRIPSGSHIKIRSRRVASAASTIRGPPTPPKKEEEADVFSSPAEQAAKPGELDIDMGESDDPSPFRQLRTHIDELRLKLAREVANKENERIVSPTSISRSPHTRNVFAKAMIGDPSSPSSNHTFSSLSEARPKPHNIDLQVLSRWVRTLDDLVRACEAALLAAPSPAEPTGDGPSALEFEMLEQEKDLIVADLEAMKEEVVSLVDEGIVLKKALEAAQMENGKLRQAYGDIVQEADVLLAEFNVALETVTASAQAEPDATGEYVELTNDLQRAVSQRFQAERDLREYKRAMQVELDEKAEWGRLLREHGLLP</sequence>
<feature type="compositionally biased region" description="Low complexity" evidence="1">
    <location>
        <begin position="666"/>
        <end position="677"/>
    </location>
</feature>
<evidence type="ECO:0000313" key="4">
    <source>
        <dbReference type="Proteomes" id="UP000243876"/>
    </source>
</evidence>
<feature type="region of interest" description="Disordered" evidence="1">
    <location>
        <begin position="1051"/>
        <end position="1071"/>
    </location>
</feature>
<protein>
    <submittedName>
        <fullName evidence="3">SPOSA6832_00814-mRNA-1:cds</fullName>
    </submittedName>
</protein>
<dbReference type="OrthoDB" id="660555at2759"/>
<dbReference type="SUPFAM" id="SSF48065">
    <property type="entry name" value="DBL homology domain (DH-domain)"/>
    <property type="match status" value="1"/>
</dbReference>
<feature type="compositionally biased region" description="Polar residues" evidence="1">
    <location>
        <begin position="918"/>
        <end position="938"/>
    </location>
</feature>
<feature type="domain" description="DH" evidence="2">
    <location>
        <begin position="125"/>
        <end position="322"/>
    </location>
</feature>
<dbReference type="GO" id="GO:0005737">
    <property type="term" value="C:cytoplasm"/>
    <property type="evidence" value="ECO:0007669"/>
    <property type="project" value="TreeGrafter"/>
</dbReference>
<gene>
    <name evidence="3" type="primary">SPOSA6832_00814</name>
</gene>
<accession>A0A0D6EHQ0</accession>
<dbReference type="PANTHER" id="PTHR12673">
    <property type="entry name" value="FACIOGENITAL DYSPLASIA PROTEIN"/>
    <property type="match status" value="1"/>
</dbReference>
<feature type="region of interest" description="Disordered" evidence="1">
    <location>
        <begin position="1"/>
        <end position="53"/>
    </location>
</feature>
<feature type="compositionally biased region" description="Low complexity" evidence="1">
    <location>
        <begin position="1056"/>
        <end position="1068"/>
    </location>
</feature>
<name>A0A0D6EHQ0_SPOSA</name>
<dbReference type="PANTHER" id="PTHR12673:SF270">
    <property type="entry name" value="FYVE-TYPE DOMAIN-CONTAINING PROTEIN"/>
    <property type="match status" value="1"/>
</dbReference>
<dbReference type="Gene3D" id="1.20.900.10">
    <property type="entry name" value="Dbl homology (DH) domain"/>
    <property type="match status" value="1"/>
</dbReference>
<dbReference type="SMART" id="SM00325">
    <property type="entry name" value="RhoGEF"/>
    <property type="match status" value="1"/>
</dbReference>
<keyword evidence="4" id="KW-1185">Reference proteome</keyword>
<feature type="region of interest" description="Disordered" evidence="1">
    <location>
        <begin position="786"/>
        <end position="999"/>
    </location>
</feature>
<dbReference type="Proteomes" id="UP000243876">
    <property type="component" value="Unassembled WGS sequence"/>
</dbReference>
<dbReference type="Pfam" id="PF00621">
    <property type="entry name" value="RhoGEF"/>
    <property type="match status" value="1"/>
</dbReference>
<reference evidence="4" key="1">
    <citation type="submission" date="2015-02" db="EMBL/GenBank/DDBJ databases">
        <authorList>
            <person name="Gon?alves P."/>
        </authorList>
    </citation>
    <scope>NUCLEOTIDE SEQUENCE [LARGE SCALE GENOMIC DNA]</scope>
</reference>
<dbReference type="InterPro" id="IPR000219">
    <property type="entry name" value="DH_dom"/>
</dbReference>
<dbReference type="PROSITE" id="PS50010">
    <property type="entry name" value="DH_2"/>
    <property type="match status" value="1"/>
</dbReference>
<feature type="region of interest" description="Disordered" evidence="1">
    <location>
        <begin position="662"/>
        <end position="695"/>
    </location>
</feature>
<evidence type="ECO:0000256" key="1">
    <source>
        <dbReference type="SAM" id="MobiDB-lite"/>
    </source>
</evidence>
<dbReference type="AlphaFoldDB" id="A0A0D6EHQ0"/>
<dbReference type="EMBL" id="CENE01000002">
    <property type="protein sequence ID" value="CEQ39298.1"/>
    <property type="molecule type" value="Genomic_DNA"/>
</dbReference>
<evidence type="ECO:0000259" key="2">
    <source>
        <dbReference type="PROSITE" id="PS50010"/>
    </source>
</evidence>